<evidence type="ECO:0000256" key="4">
    <source>
        <dbReference type="PROSITE-ProRule" id="PRU00134"/>
    </source>
</evidence>
<keyword evidence="2 4" id="KW-0863">Zinc-finger</keyword>
<evidence type="ECO:0000259" key="5">
    <source>
        <dbReference type="PROSITE" id="PS50865"/>
    </source>
</evidence>
<dbReference type="Gene3D" id="6.10.140.2220">
    <property type="match status" value="1"/>
</dbReference>
<dbReference type="SUPFAM" id="SSF144232">
    <property type="entry name" value="HIT/MYND zinc finger-like"/>
    <property type="match status" value="1"/>
</dbReference>
<keyword evidence="7" id="KW-1185">Reference proteome</keyword>
<protein>
    <recommendedName>
        <fullName evidence="5">MYND-type domain-containing protein</fullName>
    </recommendedName>
</protein>
<reference evidence="6 7" key="1">
    <citation type="submission" date="2020-01" db="EMBL/GenBank/DDBJ databases">
        <authorList>
            <consortium name="DOE Joint Genome Institute"/>
            <person name="Haridas S."/>
            <person name="Albert R."/>
            <person name="Binder M."/>
            <person name="Bloem J."/>
            <person name="Labutti K."/>
            <person name="Salamov A."/>
            <person name="Andreopoulos B."/>
            <person name="Baker S.E."/>
            <person name="Barry K."/>
            <person name="Bills G."/>
            <person name="Bluhm B.H."/>
            <person name="Cannon C."/>
            <person name="Castanera R."/>
            <person name="Culley D.E."/>
            <person name="Daum C."/>
            <person name="Ezra D."/>
            <person name="Gonzalez J.B."/>
            <person name="Henrissat B."/>
            <person name="Kuo A."/>
            <person name="Liang C."/>
            <person name="Lipzen A."/>
            <person name="Lutzoni F."/>
            <person name="Magnuson J."/>
            <person name="Mondo S."/>
            <person name="Nolan M."/>
            <person name="Ohm R."/>
            <person name="Pangilinan J."/>
            <person name="Park H.-J.H."/>
            <person name="Ramirez L."/>
            <person name="Alfaro M."/>
            <person name="Sun H."/>
            <person name="Tritt A."/>
            <person name="Yoshinaga Y."/>
            <person name="Zwiers L.-H.L."/>
            <person name="Turgeon B.G."/>
            <person name="Goodwin S.B."/>
            <person name="Spatafora J.W."/>
            <person name="Crous P.W."/>
            <person name="Grigoriev I.V."/>
        </authorList>
    </citation>
    <scope>NUCLEOTIDE SEQUENCE [LARGE SCALE GENOMIC DNA]</scope>
    <source>
        <strain evidence="6 7">CBS 611.86</strain>
    </source>
</reference>
<dbReference type="GO" id="GO:0000981">
    <property type="term" value="F:DNA-binding transcription factor activity, RNA polymerase II-specific"/>
    <property type="evidence" value="ECO:0007669"/>
    <property type="project" value="TreeGrafter"/>
</dbReference>
<dbReference type="GO" id="GO:0008270">
    <property type="term" value="F:zinc ion binding"/>
    <property type="evidence" value="ECO:0007669"/>
    <property type="project" value="UniProtKB-KW"/>
</dbReference>
<name>A0A7C8M2G9_9PLEO</name>
<dbReference type="PANTHER" id="PTHR10237">
    <property type="entry name" value="DEFORMED EPIDERMAL AUTOREGULATORY FACTOR 1 HOMOLOG SUPPRESSIN"/>
    <property type="match status" value="1"/>
</dbReference>
<dbReference type="Proteomes" id="UP000481861">
    <property type="component" value="Unassembled WGS sequence"/>
</dbReference>
<evidence type="ECO:0000313" key="7">
    <source>
        <dbReference type="Proteomes" id="UP000481861"/>
    </source>
</evidence>
<dbReference type="PROSITE" id="PS50865">
    <property type="entry name" value="ZF_MYND_2"/>
    <property type="match status" value="1"/>
</dbReference>
<dbReference type="EMBL" id="JAADJZ010000020">
    <property type="protein sequence ID" value="KAF2868080.1"/>
    <property type="molecule type" value="Genomic_DNA"/>
</dbReference>
<dbReference type="Pfam" id="PF01753">
    <property type="entry name" value="zf-MYND"/>
    <property type="match status" value="1"/>
</dbReference>
<organism evidence="6 7">
    <name type="scientific">Massariosphaeria phaeospora</name>
    <dbReference type="NCBI Taxonomy" id="100035"/>
    <lineage>
        <taxon>Eukaryota</taxon>
        <taxon>Fungi</taxon>
        <taxon>Dikarya</taxon>
        <taxon>Ascomycota</taxon>
        <taxon>Pezizomycotina</taxon>
        <taxon>Dothideomycetes</taxon>
        <taxon>Pleosporomycetidae</taxon>
        <taxon>Pleosporales</taxon>
        <taxon>Pleosporales incertae sedis</taxon>
        <taxon>Massariosphaeria</taxon>
    </lineage>
</organism>
<keyword evidence="1" id="KW-0479">Metal-binding</keyword>
<dbReference type="InterPro" id="IPR002893">
    <property type="entry name" value="Znf_MYND"/>
</dbReference>
<accession>A0A7C8M2G9</accession>
<evidence type="ECO:0000256" key="3">
    <source>
        <dbReference type="ARBA" id="ARBA00022833"/>
    </source>
</evidence>
<dbReference type="OrthoDB" id="437457at2759"/>
<comment type="caution">
    <text evidence="6">The sequence shown here is derived from an EMBL/GenBank/DDBJ whole genome shotgun (WGS) entry which is preliminary data.</text>
</comment>
<dbReference type="PANTHER" id="PTHR10237:SF14">
    <property type="entry name" value="MYND-TYPE DOMAIN-CONTAINING PROTEIN"/>
    <property type="match status" value="1"/>
</dbReference>
<keyword evidence="3" id="KW-0862">Zinc</keyword>
<dbReference type="InterPro" id="IPR024119">
    <property type="entry name" value="TF_DEAF-1"/>
</dbReference>
<proteinExistence type="predicted"/>
<dbReference type="GO" id="GO:0005634">
    <property type="term" value="C:nucleus"/>
    <property type="evidence" value="ECO:0007669"/>
    <property type="project" value="TreeGrafter"/>
</dbReference>
<sequence length="206" mass="24063">MATSTNLCEMCEQPGTQRCGGCKQVHYCSTTCQKQSWKEHKILCKDVQNFSDEHRPPPNGSNSMFRRSILFAPDEEAPRFVWVEFKKQDVSGELYELPVLEPFDIETKKSGLKYIQQNMRLQREFLHVILMRYRDSFYNDGSQRNEAVRKVITSGLRDKVQEWREPVLATALEEFDYAPGVPSRDLNTSDLRHIIDWFHSKPAYHG</sequence>
<dbReference type="AlphaFoldDB" id="A0A7C8M2G9"/>
<dbReference type="PROSITE" id="PS01360">
    <property type="entry name" value="ZF_MYND_1"/>
    <property type="match status" value="1"/>
</dbReference>
<evidence type="ECO:0000313" key="6">
    <source>
        <dbReference type="EMBL" id="KAF2868080.1"/>
    </source>
</evidence>
<feature type="domain" description="MYND-type" evidence="5">
    <location>
        <begin position="8"/>
        <end position="44"/>
    </location>
</feature>
<evidence type="ECO:0000256" key="1">
    <source>
        <dbReference type="ARBA" id="ARBA00022723"/>
    </source>
</evidence>
<gene>
    <name evidence="6" type="ORF">BDV95DRAFT_610055</name>
</gene>
<evidence type="ECO:0000256" key="2">
    <source>
        <dbReference type="ARBA" id="ARBA00022771"/>
    </source>
</evidence>